<feature type="domain" description="Methyl-accepting transducer" evidence="8">
    <location>
        <begin position="277"/>
        <end position="513"/>
    </location>
</feature>
<comment type="similarity">
    <text evidence="5">Belongs to the methyl-accepting chemotaxis (MCP) protein family.</text>
</comment>
<dbReference type="SUPFAM" id="SSF58104">
    <property type="entry name" value="Methyl-accepting chemotaxis protein (MCP) signaling domain"/>
    <property type="match status" value="1"/>
</dbReference>
<sequence length="563" mass="60928">MKKVGFKRIKSKLILSFSIVVLLVIGLGVYNLISVKNSNNMAEGIVNQEVPLLVADQKLATTMANRLAAVRAYVLFGNPNYKEQFHEYTEMGKQYQAEAEALETSKEFNQLIVETVMWREAIISEVFEEYDKGNKDVALRNLEKLAEDGTALINGYEGIASAREQITNEQGRNIISNGESTFKMVALVTVIVVIISMVAAVLVSSIISNPIIRVMERMQLVAAGDLSHEPLAVHTRDEVGQLIVATNEMSANTRELLHKINSVSTTVTAQSEELTQSSNEVNAASEQVAATMQELAYGIENEAQSAADLATIMEVFTTKVEEANVKGDSIQRASQQVLGKTAEGTQLMEISTDQMNKIDTIVHDAVLKIKGLDTQTQEISKLVVVIKEIADQTNLLALNAAIEAARAGEHGKGFAVVAEEVKKLAEQVAISVTDITGIVDTIQSESSMVTISLEDGYTEVQRGTEQLQVTSNTFTEIRNSVNDVVNNISIISENLSDISASSEEMSGSVEEIAAISEQSAAGVQETAASMQQTSSSMEEVAGSSAQLAQLAEELNGLVQQFKI</sequence>
<proteinExistence type="inferred from homology"/>
<dbReference type="CDD" id="cd11386">
    <property type="entry name" value="MCP_signal"/>
    <property type="match status" value="1"/>
</dbReference>
<feature type="domain" description="HAMP" evidence="9">
    <location>
        <begin position="205"/>
        <end position="258"/>
    </location>
</feature>
<dbReference type="PANTHER" id="PTHR32089">
    <property type="entry name" value="METHYL-ACCEPTING CHEMOTAXIS PROTEIN MCPB"/>
    <property type="match status" value="1"/>
</dbReference>
<keyword evidence="11" id="KW-1185">Reference proteome</keyword>
<comment type="subcellular location">
    <subcellularLocation>
        <location evidence="1">Cell membrane</location>
    </subcellularLocation>
</comment>
<dbReference type="Pfam" id="PF00015">
    <property type="entry name" value="MCPsignal"/>
    <property type="match status" value="1"/>
</dbReference>
<evidence type="ECO:0000256" key="3">
    <source>
        <dbReference type="ARBA" id="ARBA00023136"/>
    </source>
</evidence>
<dbReference type="InterPro" id="IPR004090">
    <property type="entry name" value="Chemotax_Me-accpt_rcpt"/>
</dbReference>
<dbReference type="InterPro" id="IPR004089">
    <property type="entry name" value="MCPsignal_dom"/>
</dbReference>
<evidence type="ECO:0000256" key="1">
    <source>
        <dbReference type="ARBA" id="ARBA00004236"/>
    </source>
</evidence>
<dbReference type="Proteomes" id="UP001596109">
    <property type="component" value="Unassembled WGS sequence"/>
</dbReference>
<dbReference type="PRINTS" id="PR00260">
    <property type="entry name" value="CHEMTRNSDUCR"/>
</dbReference>
<feature type="transmembrane region" description="Helical" evidence="7">
    <location>
        <begin position="184"/>
        <end position="207"/>
    </location>
</feature>
<dbReference type="SMART" id="SM00304">
    <property type="entry name" value="HAMP"/>
    <property type="match status" value="1"/>
</dbReference>
<dbReference type="EMBL" id="JBHSNO010000023">
    <property type="protein sequence ID" value="MFC5592100.1"/>
    <property type="molecule type" value="Genomic_DNA"/>
</dbReference>
<name>A0ABW0TUJ8_9BACL</name>
<keyword evidence="2" id="KW-1003">Cell membrane</keyword>
<evidence type="ECO:0000256" key="5">
    <source>
        <dbReference type="ARBA" id="ARBA00029447"/>
    </source>
</evidence>
<reference evidence="11" key="1">
    <citation type="journal article" date="2019" name="Int. J. Syst. Evol. Microbiol.">
        <title>The Global Catalogue of Microorganisms (GCM) 10K type strain sequencing project: providing services to taxonomists for standard genome sequencing and annotation.</title>
        <authorList>
            <consortium name="The Broad Institute Genomics Platform"/>
            <consortium name="The Broad Institute Genome Sequencing Center for Infectious Disease"/>
            <person name="Wu L."/>
            <person name="Ma J."/>
        </authorList>
    </citation>
    <scope>NUCLEOTIDE SEQUENCE [LARGE SCALE GENOMIC DNA]</scope>
    <source>
        <strain evidence="11">CGMCC 4.1434</strain>
    </source>
</reference>
<comment type="caution">
    <text evidence="10">The sequence shown here is derived from an EMBL/GenBank/DDBJ whole genome shotgun (WGS) entry which is preliminary data.</text>
</comment>
<dbReference type="CDD" id="cd06225">
    <property type="entry name" value="HAMP"/>
    <property type="match status" value="1"/>
</dbReference>
<keyword evidence="4 6" id="KW-0807">Transducer</keyword>
<keyword evidence="7" id="KW-0812">Transmembrane</keyword>
<accession>A0ABW0TUJ8</accession>
<dbReference type="Gene3D" id="1.10.287.950">
    <property type="entry name" value="Methyl-accepting chemotaxis protein"/>
    <property type="match status" value="1"/>
</dbReference>
<evidence type="ECO:0000256" key="6">
    <source>
        <dbReference type="PROSITE-ProRule" id="PRU00284"/>
    </source>
</evidence>
<gene>
    <name evidence="10" type="ORF">ACFPRA_24800</name>
</gene>
<dbReference type="RefSeq" id="WP_381440790.1">
    <property type="nucleotide sequence ID" value="NZ_JBHSNO010000023.1"/>
</dbReference>
<evidence type="ECO:0000313" key="11">
    <source>
        <dbReference type="Proteomes" id="UP001596109"/>
    </source>
</evidence>
<evidence type="ECO:0000256" key="7">
    <source>
        <dbReference type="SAM" id="Phobius"/>
    </source>
</evidence>
<organism evidence="10 11">
    <name type="scientific">Sporosarcina soli</name>
    <dbReference type="NCBI Taxonomy" id="334736"/>
    <lineage>
        <taxon>Bacteria</taxon>
        <taxon>Bacillati</taxon>
        <taxon>Bacillota</taxon>
        <taxon>Bacilli</taxon>
        <taxon>Bacillales</taxon>
        <taxon>Caryophanaceae</taxon>
        <taxon>Sporosarcina</taxon>
    </lineage>
</organism>
<protein>
    <submittedName>
        <fullName evidence="10">Methyl-accepting chemotaxis protein</fullName>
    </submittedName>
</protein>
<keyword evidence="3 7" id="KW-0472">Membrane</keyword>
<feature type="transmembrane region" description="Helical" evidence="7">
    <location>
        <begin position="12"/>
        <end position="33"/>
    </location>
</feature>
<dbReference type="Pfam" id="PF00672">
    <property type="entry name" value="HAMP"/>
    <property type="match status" value="1"/>
</dbReference>
<dbReference type="PROSITE" id="PS50111">
    <property type="entry name" value="CHEMOTAXIS_TRANSDUC_2"/>
    <property type="match status" value="1"/>
</dbReference>
<dbReference type="SMART" id="SM00283">
    <property type="entry name" value="MA"/>
    <property type="match status" value="1"/>
</dbReference>
<evidence type="ECO:0000256" key="2">
    <source>
        <dbReference type="ARBA" id="ARBA00022475"/>
    </source>
</evidence>
<keyword evidence="7" id="KW-1133">Transmembrane helix</keyword>
<dbReference type="InterPro" id="IPR003660">
    <property type="entry name" value="HAMP_dom"/>
</dbReference>
<dbReference type="PROSITE" id="PS50885">
    <property type="entry name" value="HAMP"/>
    <property type="match status" value="1"/>
</dbReference>
<dbReference type="PANTHER" id="PTHR32089:SF112">
    <property type="entry name" value="LYSOZYME-LIKE PROTEIN-RELATED"/>
    <property type="match status" value="1"/>
</dbReference>
<evidence type="ECO:0000313" key="10">
    <source>
        <dbReference type="EMBL" id="MFC5592100.1"/>
    </source>
</evidence>
<evidence type="ECO:0000259" key="8">
    <source>
        <dbReference type="PROSITE" id="PS50111"/>
    </source>
</evidence>
<evidence type="ECO:0000256" key="4">
    <source>
        <dbReference type="ARBA" id="ARBA00023224"/>
    </source>
</evidence>
<evidence type="ECO:0000259" key="9">
    <source>
        <dbReference type="PROSITE" id="PS50885"/>
    </source>
</evidence>